<organism evidence="1 2">
    <name type="scientific">Caldiarchaeum subterraneum</name>
    <dbReference type="NCBI Taxonomy" id="311458"/>
    <lineage>
        <taxon>Archaea</taxon>
        <taxon>Nitrososphaerota</taxon>
        <taxon>Candidatus Caldarchaeales</taxon>
        <taxon>Candidatus Caldarchaeaceae</taxon>
        <taxon>Candidatus Caldarchaeum</taxon>
    </lineage>
</organism>
<proteinExistence type="predicted"/>
<evidence type="ECO:0000313" key="1">
    <source>
        <dbReference type="EMBL" id="BAJ46626.1"/>
    </source>
</evidence>
<reference evidence="1 2" key="1">
    <citation type="journal article" date="2005" name="Environ. Microbiol.">
        <title>Genetic and functional properties of uncultivated thermophilic crenarchaeotes from a subsurface gold mine as revealed by analysis of genome fragments.</title>
        <authorList>
            <person name="Nunoura T."/>
            <person name="Hirayama H."/>
            <person name="Takami H."/>
            <person name="Oida H."/>
            <person name="Nishi S."/>
            <person name="Shimamura S."/>
            <person name="Suzuki Y."/>
            <person name="Inagaki F."/>
            <person name="Takai K."/>
            <person name="Nealson K.H."/>
            <person name="Horikoshi K."/>
        </authorList>
    </citation>
    <scope>NUCLEOTIDE SEQUENCE [LARGE SCALE GENOMIC DNA]</scope>
</reference>
<dbReference type="AlphaFoldDB" id="E6N2S0"/>
<protein>
    <submittedName>
        <fullName evidence="1">Uncharacterized protein</fullName>
    </submittedName>
</protein>
<accession>E6N2S0</accession>
<sequence>MTFAKSQFLIYNREFTAFEALLYHSVKGRSFLLAEDLFYAVFYLGSLVLKA</sequence>
<reference evidence="1 2" key="2">
    <citation type="journal article" date="2011" name="Nucleic Acids Res.">
        <title>Insights into the evolution of Archaea and eukaryotic protein modifier systems revealed by the genome of a novel archaeal group.</title>
        <authorList>
            <person name="Nunoura T."/>
            <person name="Takaki Y."/>
            <person name="Kakuta J."/>
            <person name="Nishi S."/>
            <person name="Sugahara J."/>
            <person name="Kazama H."/>
            <person name="Chee G."/>
            <person name="Hattori M."/>
            <person name="Kanai A."/>
            <person name="Atomi H."/>
            <person name="Takai K."/>
            <person name="Takami H."/>
        </authorList>
    </citation>
    <scope>NUCLEOTIDE SEQUENCE [LARGE SCALE GENOMIC DNA]</scope>
</reference>
<gene>
    <name evidence="1" type="ORF">HGMM_F01H02C33</name>
</gene>
<evidence type="ECO:0000313" key="2">
    <source>
        <dbReference type="Proteomes" id="UP000008120"/>
    </source>
</evidence>
<dbReference type="EMBL" id="AP011633">
    <property type="protein sequence ID" value="BAJ46626.1"/>
    <property type="molecule type" value="Genomic_DNA"/>
</dbReference>
<name>E6N2S0_CALS0</name>
<dbReference type="Proteomes" id="UP000008120">
    <property type="component" value="Chromosome"/>
</dbReference>